<dbReference type="PROSITE" id="PS00687">
    <property type="entry name" value="ALDEHYDE_DEHYDR_GLU"/>
    <property type="match status" value="1"/>
</dbReference>
<dbReference type="InterPro" id="IPR016160">
    <property type="entry name" value="Ald_DH_CS_CYS"/>
</dbReference>
<keyword evidence="5" id="KW-1185">Reference proteome</keyword>
<feature type="domain" description="Aldehyde dehydrogenase" evidence="4">
    <location>
        <begin position="46"/>
        <end position="505"/>
    </location>
</feature>
<dbReference type="InterPro" id="IPR016162">
    <property type="entry name" value="Ald_DH_N"/>
</dbReference>
<dbReference type="Pfam" id="PF00171">
    <property type="entry name" value="Aldedh"/>
    <property type="match status" value="1"/>
</dbReference>
<dbReference type="InterPro" id="IPR029510">
    <property type="entry name" value="Ald_DH_CS_GLU"/>
</dbReference>
<evidence type="ECO:0000313" key="5">
    <source>
        <dbReference type="Proteomes" id="UP000694888"/>
    </source>
</evidence>
<dbReference type="NCBIfam" id="NF009725">
    <property type="entry name" value="PRK13252.1"/>
    <property type="match status" value="1"/>
</dbReference>
<reference evidence="6" key="1">
    <citation type="submission" date="2025-08" db="UniProtKB">
        <authorList>
            <consortium name="RefSeq"/>
        </authorList>
    </citation>
    <scope>IDENTIFICATION</scope>
</reference>
<dbReference type="PANTHER" id="PTHR11699">
    <property type="entry name" value="ALDEHYDE DEHYDROGENASE-RELATED"/>
    <property type="match status" value="1"/>
</dbReference>
<dbReference type="InterPro" id="IPR016163">
    <property type="entry name" value="Ald_DH_C"/>
</dbReference>
<gene>
    <name evidence="6" type="primary">LOC101850061</name>
</gene>
<evidence type="ECO:0000259" key="4">
    <source>
        <dbReference type="Pfam" id="PF00171"/>
    </source>
</evidence>
<evidence type="ECO:0000256" key="1">
    <source>
        <dbReference type="ARBA" id="ARBA00023002"/>
    </source>
</evidence>
<dbReference type="Gene3D" id="3.40.605.10">
    <property type="entry name" value="Aldehyde Dehydrogenase, Chain A, domain 1"/>
    <property type="match status" value="1"/>
</dbReference>
<dbReference type="PROSITE" id="PS00070">
    <property type="entry name" value="ALDEHYDE_DEHYDR_CYS"/>
    <property type="match status" value="1"/>
</dbReference>
<evidence type="ECO:0000313" key="6">
    <source>
        <dbReference type="RefSeq" id="XP_005091798.1"/>
    </source>
</evidence>
<protein>
    <submittedName>
        <fullName evidence="6">4-trimethylaminobutyraldehyde dehydrogenase</fullName>
    </submittedName>
</protein>
<dbReference type="Gene3D" id="3.40.309.10">
    <property type="entry name" value="Aldehyde Dehydrogenase, Chain A, domain 2"/>
    <property type="match status" value="1"/>
</dbReference>
<organism evidence="5 6">
    <name type="scientific">Aplysia californica</name>
    <name type="common">California sea hare</name>
    <dbReference type="NCBI Taxonomy" id="6500"/>
    <lineage>
        <taxon>Eukaryota</taxon>
        <taxon>Metazoa</taxon>
        <taxon>Spiralia</taxon>
        <taxon>Lophotrochozoa</taxon>
        <taxon>Mollusca</taxon>
        <taxon>Gastropoda</taxon>
        <taxon>Heterobranchia</taxon>
        <taxon>Euthyneura</taxon>
        <taxon>Tectipleura</taxon>
        <taxon>Aplysiida</taxon>
        <taxon>Aplysioidea</taxon>
        <taxon>Aplysiidae</taxon>
        <taxon>Aplysia</taxon>
    </lineage>
</organism>
<evidence type="ECO:0000256" key="2">
    <source>
        <dbReference type="PROSITE-ProRule" id="PRU10007"/>
    </source>
</evidence>
<dbReference type="CDD" id="cd07090">
    <property type="entry name" value="ALDH_F9_TMBADH"/>
    <property type="match status" value="1"/>
</dbReference>
<comment type="similarity">
    <text evidence="3">Belongs to the aldehyde dehydrogenase family.</text>
</comment>
<dbReference type="InterPro" id="IPR015590">
    <property type="entry name" value="Aldehyde_DH_dom"/>
</dbReference>
<sequence length="516" mass="56138">MRGLQNCYRFLISRRSYSSQTWDSLATSQQVTLPLNFLHGRRVDARGNTSFKLIAPATGLPLRSVSNSNDDDVQEAVQVARNSFRTWSKMSGFERGQVLKRAADICRKRVEELARTEVLDTGKPIWEARYDIEGCADTIEYYGGLAAAIAGDFLQLSGGSFAYTVREPLGVVGGIGAWNYPFQMAAWKSSPALACGNTIVFKPSQFTPLTAVMLGEIYQEAGLPDGCYNVVQGEGATGQILTSHPGIDKVTFTGSVATGSRIMATCAKDVKHVTLELGGKSPLIIFADAHLENAVKGAMLANFSNQGQVCSNGTRVFVEESIAEEFLSMLKTRVSKMKIGDPMLEDTTVGASISEEQAKIVLGYIDIAKKEGATIAYGGERIKPDDSRLAKGYYLSPCIVTGCEDDMTVVKEEVFGAVMSMLTFKSEEEVIKRANNTEFGLAGGVFTRDLQRAHRVVSQMEAGSIYVNNYNVYPVGVPFGGYKKSGIGRENGADALNYYSQIKSVYMEANDVDCPY</sequence>
<dbReference type="SUPFAM" id="SSF53720">
    <property type="entry name" value="ALDH-like"/>
    <property type="match status" value="1"/>
</dbReference>
<dbReference type="InterPro" id="IPR016161">
    <property type="entry name" value="Ald_DH/histidinol_DH"/>
</dbReference>
<proteinExistence type="inferred from homology"/>
<accession>A0ABM0JED7</accession>
<keyword evidence="1 3" id="KW-0560">Oxidoreductase</keyword>
<dbReference type="Proteomes" id="UP000694888">
    <property type="component" value="Unplaced"/>
</dbReference>
<feature type="active site" evidence="2">
    <location>
        <position position="276"/>
    </location>
</feature>
<dbReference type="GeneID" id="101850061"/>
<name>A0ABM0JED7_APLCA</name>
<dbReference type="RefSeq" id="XP_005091798.1">
    <property type="nucleotide sequence ID" value="XM_005091741.3"/>
</dbReference>
<evidence type="ECO:0000256" key="3">
    <source>
        <dbReference type="RuleBase" id="RU003345"/>
    </source>
</evidence>